<keyword evidence="3" id="KW-1185">Reference proteome</keyword>
<evidence type="ECO:0000256" key="1">
    <source>
        <dbReference type="ARBA" id="ARBA00006987"/>
    </source>
</evidence>
<dbReference type="PANTHER" id="PTHR42928:SF5">
    <property type="entry name" value="BLR1237 PROTEIN"/>
    <property type="match status" value="1"/>
</dbReference>
<protein>
    <recommendedName>
        <fullName evidence="4">Tripartite tricarboxylate transporter family receptor</fullName>
    </recommendedName>
</protein>
<evidence type="ECO:0008006" key="4">
    <source>
        <dbReference type="Google" id="ProtNLM"/>
    </source>
</evidence>
<evidence type="ECO:0000313" key="3">
    <source>
        <dbReference type="Proteomes" id="UP000040453"/>
    </source>
</evidence>
<dbReference type="PROSITE" id="PS51257">
    <property type="entry name" value="PROKAR_LIPOPROTEIN"/>
    <property type="match status" value="1"/>
</dbReference>
<sequence length="374" mass="41421">MNLLKINLFYILLLLMSAMLIGCNTMEATGTENDKNASTSYDGETISFVVPFQAGGGTDVFARFMTPYFAKHIEGEPRVQVENIPGGASITGTNEYANSRSPNGFNILTSSASSHVPFILEQSSVDYDLDDFTPLIGAPSGGIVYTKPELAKDGMENLLSLENELYYAGISPTGLDLVTLLSFEVLEMDVKAVLGYEGRGPSRVAFEQGESNIDYQTTSAYKSNVENLVEEGNAVPLYSLGQVDQDGNLIRDPQFPELPTIEEIYIDIYGTEPSGEAWEAYKQTVAASYSLNKVIWVHKNAPNHSKKILQQGMENLIEDTSFEEESQDILEGYDAFVGEELNNQIEQSFSISPDTKKWIIEYLQLHYDIDINKL</sequence>
<name>A0A0A1MUA4_9BACI</name>
<dbReference type="PANTHER" id="PTHR42928">
    <property type="entry name" value="TRICARBOXYLATE-BINDING PROTEIN"/>
    <property type="match status" value="1"/>
</dbReference>
<dbReference type="Gene3D" id="3.40.190.150">
    <property type="entry name" value="Bordetella uptake gene, domain 1"/>
    <property type="match status" value="1"/>
</dbReference>
<organism evidence="2 3">
    <name type="scientific">Oceanobacillus oncorhynchi</name>
    <dbReference type="NCBI Taxonomy" id="545501"/>
    <lineage>
        <taxon>Bacteria</taxon>
        <taxon>Bacillati</taxon>
        <taxon>Bacillota</taxon>
        <taxon>Bacilli</taxon>
        <taxon>Bacillales</taxon>
        <taxon>Bacillaceae</taxon>
        <taxon>Oceanobacillus</taxon>
    </lineage>
</organism>
<dbReference type="InterPro" id="IPR005064">
    <property type="entry name" value="BUG"/>
</dbReference>
<dbReference type="Gene3D" id="3.40.190.10">
    <property type="entry name" value="Periplasmic binding protein-like II"/>
    <property type="match status" value="1"/>
</dbReference>
<dbReference type="InterPro" id="IPR042100">
    <property type="entry name" value="Bug_dom1"/>
</dbReference>
<accession>A0A0A1MUA4</accession>
<reference evidence="2 3" key="1">
    <citation type="submission" date="2014-11" db="EMBL/GenBank/DDBJ databases">
        <authorList>
            <person name="Urmite Genomes Urmite Genomes"/>
        </authorList>
    </citation>
    <scope>NUCLEOTIDE SEQUENCE [LARGE SCALE GENOMIC DNA]</scope>
    <source>
        <strain evidence="2 3">Oc5</strain>
    </source>
</reference>
<dbReference type="STRING" id="545501.BN997_02374"/>
<comment type="similarity">
    <text evidence="1">Belongs to the UPF0065 (bug) family.</text>
</comment>
<evidence type="ECO:0000313" key="2">
    <source>
        <dbReference type="EMBL" id="CEI82506.1"/>
    </source>
</evidence>
<dbReference type="AlphaFoldDB" id="A0A0A1MUA4"/>
<gene>
    <name evidence="2" type="ORF">BN997_02374</name>
</gene>
<dbReference type="EMBL" id="CDGG01000001">
    <property type="protein sequence ID" value="CEI82506.1"/>
    <property type="molecule type" value="Genomic_DNA"/>
</dbReference>
<dbReference type="Proteomes" id="UP000040453">
    <property type="component" value="Unassembled WGS sequence"/>
</dbReference>
<proteinExistence type="inferred from homology"/>